<dbReference type="SUPFAM" id="SSF52540">
    <property type="entry name" value="P-loop containing nucleoside triphosphate hydrolases"/>
    <property type="match status" value="1"/>
</dbReference>
<dbReference type="Gene3D" id="3.40.50.300">
    <property type="entry name" value="P-loop containing nucleotide triphosphate hydrolases"/>
    <property type="match status" value="1"/>
</dbReference>
<dbReference type="Proteomes" id="UP000293291">
    <property type="component" value="Unassembled WGS sequence"/>
</dbReference>
<dbReference type="PANTHER" id="PTHR22674">
    <property type="entry name" value="NTPASE, KAP FAMILY P-LOOP DOMAIN-CONTAINING 1"/>
    <property type="match status" value="1"/>
</dbReference>
<dbReference type="InterPro" id="IPR052754">
    <property type="entry name" value="NTPase_KAP_P-loop"/>
</dbReference>
<evidence type="ECO:0000259" key="1">
    <source>
        <dbReference type="Pfam" id="PF07693"/>
    </source>
</evidence>
<reference evidence="2 3" key="1">
    <citation type="submission" date="2019-01" db="EMBL/GenBank/DDBJ databases">
        <title>Novel species of Nocardioides.</title>
        <authorList>
            <person name="Liu Q."/>
            <person name="Xin Y.-H."/>
        </authorList>
    </citation>
    <scope>NUCLEOTIDE SEQUENCE [LARGE SCALE GENOMIC DNA]</scope>
    <source>
        <strain evidence="2 3">CGMCC 4.6875</strain>
    </source>
</reference>
<name>A0A4Q2SI53_9ACTN</name>
<sequence length="782" mass="85691">MPNAHRPPDGCGRFAAEWVRPDATRSEATCCPPGSTGLRLAQAARAIRASSRPKLPGTLTLGRVFVSAPWNDDAVTSADEDKFGRAGWAARQAGLIDDSHAIDSSLVYGLEGPWGSGKSSVLSMIEDALDALAANWHVVYFTPWATSTQEELFSEFFAALSSAIPPDNEGHQQVHEKLGAYGKVAIPLLGVVPVVGKPLAESVDRLSAKLAKPWKTVFEDLAASLEEAELKILVVVDDIDRLSPDELLTLLKVVRLIGRLPGIDYLLAYDEKTLAETLTAARLTNAISTAHARQFMEKIVQYPIQLPPMLESVVIRLFMEGLNALPLRERSVDSLNTDVFHGVVSEVMIDRLSTPRAMGRYLAQLRHAFDVVDQGEFDACDLALITFMRLHFPDMHRALKKWRTELTGGGTARTFAAALAKGDDAKDAWKQEFFSIVETSEREDASRLATAIFSRLGTTGAATVRFDGVEQNANDAANRMENSTYFDRYIVFEVPDGDVPDGELTGALTKASEGNTEALRTLVLAEDDDKSLLVMTRINRRYGGLEIEPKPSSTDAPVSVDLIKAAASMLGTIQENPHEFVSRRRYLIAWVATLVRAQAELSSYEELQSAFDSCTSYARRIEVLWKLKNAGKLSEAAASLRDKLFDTEGERAATVMLEHLATGDTADLDVPTQMLISVILDSAASDSFSREVKNRIDSGILDLATVASRCVVLDSSREQYVLGNVSLQQVTGEYLEQVAEYVGTDDDSPLPIWSLQQRREWMSAHISTSASQEERPAVEPQA</sequence>
<dbReference type="AlphaFoldDB" id="A0A4Q2SI53"/>
<evidence type="ECO:0000313" key="3">
    <source>
        <dbReference type="Proteomes" id="UP000293291"/>
    </source>
</evidence>
<keyword evidence="3" id="KW-1185">Reference proteome</keyword>
<evidence type="ECO:0000313" key="2">
    <source>
        <dbReference type="EMBL" id="RYC05195.1"/>
    </source>
</evidence>
<dbReference type="EMBL" id="SDWU01000001">
    <property type="protein sequence ID" value="RYC05195.1"/>
    <property type="molecule type" value="Genomic_DNA"/>
</dbReference>
<gene>
    <name evidence="2" type="ORF">EUA07_01515</name>
</gene>
<protein>
    <recommendedName>
        <fullName evidence="1">KAP NTPase domain-containing protein</fullName>
    </recommendedName>
</protein>
<dbReference type="PANTHER" id="PTHR22674:SF6">
    <property type="entry name" value="NTPASE KAP FAMILY P-LOOP DOMAIN-CONTAINING PROTEIN 1"/>
    <property type="match status" value="1"/>
</dbReference>
<comment type="caution">
    <text evidence="2">The sequence shown here is derived from an EMBL/GenBank/DDBJ whole genome shotgun (WGS) entry which is preliminary data.</text>
</comment>
<dbReference type="OrthoDB" id="88903at2"/>
<dbReference type="InterPro" id="IPR027417">
    <property type="entry name" value="P-loop_NTPase"/>
</dbReference>
<organism evidence="2 3">
    <name type="scientific">Nocardioides ganghwensis</name>
    <dbReference type="NCBI Taxonomy" id="252230"/>
    <lineage>
        <taxon>Bacteria</taxon>
        <taxon>Bacillati</taxon>
        <taxon>Actinomycetota</taxon>
        <taxon>Actinomycetes</taxon>
        <taxon>Propionibacteriales</taxon>
        <taxon>Nocardioidaceae</taxon>
        <taxon>Nocardioides</taxon>
    </lineage>
</organism>
<dbReference type="Pfam" id="PF07693">
    <property type="entry name" value="KAP_NTPase"/>
    <property type="match status" value="1"/>
</dbReference>
<dbReference type="InterPro" id="IPR011646">
    <property type="entry name" value="KAP_P-loop"/>
</dbReference>
<feature type="domain" description="KAP NTPase" evidence="1">
    <location>
        <begin position="89"/>
        <end position="367"/>
    </location>
</feature>
<accession>A0A4Q2SI53</accession>
<proteinExistence type="predicted"/>